<sequence length="196" mass="22151">MALLEQLQAMIAAYNERMHVLRLVRELDLPDCWVAAGFVRCCVWDHLHQRSPSPMPHDIDVIWYDPSKATQAHDAMLESSLIARDGTLGWSVKNQARMHERNADLPYLTASDAMRYWPETATAVGVRLNDLAGIDIAAPFGLHDLFDLVVRPTERFLTAKQSVYAGRVRGKNWQGTWPKLRIEFPGAASCRALEPD</sequence>
<dbReference type="RefSeq" id="WP_152284600.1">
    <property type="nucleotide sequence ID" value="NZ_WFLI01000038.1"/>
</dbReference>
<dbReference type="Pfam" id="PF06042">
    <property type="entry name" value="NTP_transf_6"/>
    <property type="match status" value="1"/>
</dbReference>
<organism evidence="1 2">
    <name type="scientific">Janthinobacterium violaceinigrum</name>
    <dbReference type="NCBI Taxonomy" id="2654252"/>
    <lineage>
        <taxon>Bacteria</taxon>
        <taxon>Pseudomonadati</taxon>
        <taxon>Pseudomonadota</taxon>
        <taxon>Betaproteobacteria</taxon>
        <taxon>Burkholderiales</taxon>
        <taxon>Oxalobacteraceae</taxon>
        <taxon>Janthinobacterium</taxon>
    </lineage>
</organism>
<dbReference type="PANTHER" id="PTHR39166:SF1">
    <property type="entry name" value="BLL1166 PROTEIN"/>
    <property type="match status" value="1"/>
</dbReference>
<evidence type="ECO:0000313" key="2">
    <source>
        <dbReference type="Proteomes" id="UP000468717"/>
    </source>
</evidence>
<evidence type="ECO:0008006" key="3">
    <source>
        <dbReference type="Google" id="ProtNLM"/>
    </source>
</evidence>
<name>A0A6I1I094_9BURK</name>
<gene>
    <name evidence="1" type="ORF">GCN75_23815</name>
</gene>
<dbReference type="PANTHER" id="PTHR39166">
    <property type="entry name" value="BLL1166 PROTEIN"/>
    <property type="match status" value="1"/>
</dbReference>
<dbReference type="AlphaFoldDB" id="A0A6I1I094"/>
<protein>
    <recommendedName>
        <fullName evidence="3">Nucleotidyltransferase family protein</fullName>
    </recommendedName>
</protein>
<keyword evidence="2" id="KW-1185">Reference proteome</keyword>
<comment type="caution">
    <text evidence="1">The sequence shown here is derived from an EMBL/GenBank/DDBJ whole genome shotgun (WGS) entry which is preliminary data.</text>
</comment>
<dbReference type="InterPro" id="IPR009267">
    <property type="entry name" value="NTP_transf_6"/>
</dbReference>
<dbReference type="EMBL" id="WFLI01000038">
    <property type="protein sequence ID" value="KAB8061307.1"/>
    <property type="molecule type" value="Genomic_DNA"/>
</dbReference>
<reference evidence="1 2" key="1">
    <citation type="submission" date="2019-10" db="EMBL/GenBank/DDBJ databases">
        <title>Three novel species isolated from a subtropical stream in China.</title>
        <authorList>
            <person name="Lu H."/>
        </authorList>
    </citation>
    <scope>NUCLEOTIDE SEQUENCE [LARGE SCALE GENOMIC DNA]</scope>
    <source>
        <strain evidence="1 2">FT13W</strain>
    </source>
</reference>
<proteinExistence type="predicted"/>
<accession>A0A6I1I094</accession>
<dbReference type="Proteomes" id="UP000468717">
    <property type="component" value="Unassembled WGS sequence"/>
</dbReference>
<evidence type="ECO:0000313" key="1">
    <source>
        <dbReference type="EMBL" id="KAB8061307.1"/>
    </source>
</evidence>